<dbReference type="GO" id="GO:0003676">
    <property type="term" value="F:nucleic acid binding"/>
    <property type="evidence" value="ECO:0007669"/>
    <property type="project" value="InterPro"/>
</dbReference>
<evidence type="ECO:0000313" key="3">
    <source>
        <dbReference type="Proteomes" id="UP000233786"/>
    </source>
</evidence>
<dbReference type="Proteomes" id="UP000233786">
    <property type="component" value="Unassembled WGS sequence"/>
</dbReference>
<sequence>MTRKRAIMQLMDAMFVAGAEVANVAEWCRINGVDRRTFYRHRARARVEGRWQPRSRRPRTTPHATPEPVVAEIVRLRHALAPDNGADFIRDELAEIAAVAGWAERGWRVPARATINRVLDRHGLLEPSPRKRPRSSWRRFVYARPRDCYQIDATETALADGTRVVVFDVLDDCTRMLVACQAAASETTAAAIDAVTAAFTEFGAPGIVLSDNGSAFTGRNRHDNAGPTRFARTVTTAGTRLIHSSPYHPQTCGKVERHHQTLKKWLNRRPAPASLPELQALLDLYRDHYNTRRRHSAIGRVTPRHAWDHAPVHAGPGNLPVQTDATVHELKVSTQGIVNLGKQIRLRIGPEYVGQPITVIRDGDRATAYTSDGNPIGHLHIDHTKTYQGTLTPAA</sequence>
<accession>A0A2N3Y1S0</accession>
<dbReference type="GO" id="GO:0015074">
    <property type="term" value="P:DNA integration"/>
    <property type="evidence" value="ECO:0007669"/>
    <property type="project" value="InterPro"/>
</dbReference>
<evidence type="ECO:0000259" key="1">
    <source>
        <dbReference type="PROSITE" id="PS50994"/>
    </source>
</evidence>
<dbReference type="InterPro" id="IPR009057">
    <property type="entry name" value="Homeodomain-like_sf"/>
</dbReference>
<dbReference type="EMBL" id="PJNB01000001">
    <property type="protein sequence ID" value="PKW16849.1"/>
    <property type="molecule type" value="Genomic_DNA"/>
</dbReference>
<evidence type="ECO:0000313" key="2">
    <source>
        <dbReference type="EMBL" id="PKW16849.1"/>
    </source>
</evidence>
<name>A0A2N3Y1S0_SACSN</name>
<dbReference type="SUPFAM" id="SSF53098">
    <property type="entry name" value="Ribonuclease H-like"/>
    <property type="match status" value="1"/>
</dbReference>
<dbReference type="PANTHER" id="PTHR35004:SF7">
    <property type="entry name" value="INTEGRASE PROTEIN"/>
    <property type="match status" value="1"/>
</dbReference>
<dbReference type="PROSITE" id="PS50994">
    <property type="entry name" value="INTEGRASE"/>
    <property type="match status" value="1"/>
</dbReference>
<dbReference type="STRING" id="994479.GCA_000194155_07511"/>
<comment type="caution">
    <text evidence="2">The sequence shown here is derived from an EMBL/GenBank/DDBJ whole genome shotgun (WGS) entry which is preliminary data.</text>
</comment>
<feature type="domain" description="Integrase catalytic" evidence="1">
    <location>
        <begin position="141"/>
        <end position="311"/>
    </location>
</feature>
<dbReference type="SUPFAM" id="SSF46689">
    <property type="entry name" value="Homeodomain-like"/>
    <property type="match status" value="1"/>
</dbReference>
<dbReference type="RefSeq" id="WP_010315284.1">
    <property type="nucleotide sequence ID" value="NZ_CP061007.1"/>
</dbReference>
<dbReference type="InterPro" id="IPR036397">
    <property type="entry name" value="RNaseH_sf"/>
</dbReference>
<proteinExistence type="predicted"/>
<keyword evidence="3" id="KW-1185">Reference proteome</keyword>
<dbReference type="Pfam" id="PF13683">
    <property type="entry name" value="rve_3"/>
    <property type="match status" value="1"/>
</dbReference>
<dbReference type="PANTHER" id="PTHR35004">
    <property type="entry name" value="TRANSPOSASE RV3428C-RELATED"/>
    <property type="match status" value="1"/>
</dbReference>
<dbReference type="Gene3D" id="3.30.420.10">
    <property type="entry name" value="Ribonuclease H-like superfamily/Ribonuclease H"/>
    <property type="match status" value="1"/>
</dbReference>
<reference evidence="2" key="1">
    <citation type="submission" date="2017-12" db="EMBL/GenBank/DDBJ databases">
        <title>Sequencing the genomes of 1000 Actinobacteria strains.</title>
        <authorList>
            <person name="Klenk H.-P."/>
        </authorList>
    </citation>
    <scope>NUCLEOTIDE SEQUENCE [LARGE SCALE GENOMIC DNA]</scope>
    <source>
        <strain evidence="2">DSM 44228</strain>
    </source>
</reference>
<organism evidence="2 3">
    <name type="scientific">Saccharopolyspora spinosa</name>
    <dbReference type="NCBI Taxonomy" id="60894"/>
    <lineage>
        <taxon>Bacteria</taxon>
        <taxon>Bacillati</taxon>
        <taxon>Actinomycetota</taxon>
        <taxon>Actinomycetes</taxon>
        <taxon>Pseudonocardiales</taxon>
        <taxon>Pseudonocardiaceae</taxon>
        <taxon>Saccharopolyspora</taxon>
    </lineage>
</organism>
<dbReference type="AlphaFoldDB" id="A0A2N3Y1S0"/>
<dbReference type="InterPro" id="IPR001584">
    <property type="entry name" value="Integrase_cat-core"/>
</dbReference>
<dbReference type="InterPro" id="IPR012337">
    <property type="entry name" value="RNaseH-like_sf"/>
</dbReference>
<protein>
    <submittedName>
        <fullName evidence="2">Integrase-like protein</fullName>
    </submittedName>
</protein>
<gene>
    <name evidence="2" type="ORF">A8926_4745</name>
</gene>